<dbReference type="EMBL" id="HBUF01422848">
    <property type="protein sequence ID" value="CAG6741052.1"/>
    <property type="molecule type" value="Transcribed_RNA"/>
</dbReference>
<evidence type="ECO:0000313" key="1">
    <source>
        <dbReference type="EMBL" id="CAG6630979.1"/>
    </source>
</evidence>
<sequence>MDLLRTLNELMDAYMKTNNIRNQTVLNNTLHNSLLQHLHEVDRKVSQLSIKASNLKQLKYALKKDLNSLIYHYLMPAQSDDDYTKLDVFNIPDHCTDDPIVIVCNIGKVIGYPVTEKQIRGKFSVLK</sequence>
<dbReference type="EMBL" id="HBUF01579275">
    <property type="protein sequence ID" value="CAG6769551.1"/>
    <property type="molecule type" value="Transcribed_RNA"/>
</dbReference>
<proteinExistence type="predicted"/>
<dbReference type="EMBL" id="HBUF01075379">
    <property type="protein sequence ID" value="CAG6630979.1"/>
    <property type="molecule type" value="Transcribed_RNA"/>
</dbReference>
<reference evidence="1" key="1">
    <citation type="submission" date="2021-05" db="EMBL/GenBank/DDBJ databases">
        <authorList>
            <person name="Alioto T."/>
            <person name="Alioto T."/>
            <person name="Gomez Garrido J."/>
        </authorList>
    </citation>
    <scope>NUCLEOTIDE SEQUENCE</scope>
</reference>
<protein>
    <submittedName>
        <fullName evidence="1">Uncharacterized protein</fullName>
    </submittedName>
</protein>
<organism evidence="1">
    <name type="scientific">Cacopsylla melanoneura</name>
    <dbReference type="NCBI Taxonomy" id="428564"/>
    <lineage>
        <taxon>Eukaryota</taxon>
        <taxon>Metazoa</taxon>
        <taxon>Ecdysozoa</taxon>
        <taxon>Arthropoda</taxon>
        <taxon>Hexapoda</taxon>
        <taxon>Insecta</taxon>
        <taxon>Pterygota</taxon>
        <taxon>Neoptera</taxon>
        <taxon>Paraneoptera</taxon>
        <taxon>Hemiptera</taxon>
        <taxon>Sternorrhyncha</taxon>
        <taxon>Psylloidea</taxon>
        <taxon>Psyllidae</taxon>
        <taxon>Psyllinae</taxon>
        <taxon>Cacopsylla</taxon>
    </lineage>
</organism>
<accession>A0A8D8VRG5</accession>
<dbReference type="AlphaFoldDB" id="A0A8D8VRG5"/>
<name>A0A8D8VRG5_9HEMI</name>